<dbReference type="PANTHER" id="PTHR24096:SF194">
    <property type="entry name" value="AMP-DEPENDENT SYNTHETASE_LIGASE DOMAIN-CONTAINING PROTEIN"/>
    <property type="match status" value="1"/>
</dbReference>
<dbReference type="GeneID" id="54417749"/>
<keyword evidence="3 5" id="KW-0436">Ligase</keyword>
<dbReference type="InterPro" id="IPR020845">
    <property type="entry name" value="AMP-binding_CS"/>
</dbReference>
<dbReference type="OrthoDB" id="6509636at2759"/>
<dbReference type="Proteomes" id="UP000504638">
    <property type="component" value="Unplaced"/>
</dbReference>
<dbReference type="CDD" id="cd05911">
    <property type="entry name" value="Firefly_Luc_like"/>
    <property type="match status" value="1"/>
</dbReference>
<dbReference type="InterPro" id="IPR025110">
    <property type="entry name" value="AMP-bd_C"/>
</dbReference>
<gene>
    <name evidence="3 5" type="ORF">P152DRAFT_421989</name>
</gene>
<sequence length="546" mass="60395">MPTKSVHPDLVISECNILDWLFPDEASISETPVWIDASDSSHSLSPKQLVGWVKRFGLGLQQMGFTTGDSALIFSYNHIFIPVAYLSTVCLGVAFSGASPAFTVAELAHQIRTVNPKIVYVHPTLAKTAIAAMKEVGLPLDRLYLASDTPCEETDGLKDWRSIQASEQDARHWRWPAFTKEQSRKIVGTINFSSGTTGLPKGVAVSHFNLISNVSQIQSIYNYAKDETWLGFLPLYHAYGQCYAVLIATKNNIPITIMKQFNLEQYLRLIEEKRPTRLQAVPPILVMLDKRPEVAKYDLSSVKEILCGAAPLSRELHHAIENKLNVRVTQGWGMSETTCAGTGVPYHKEPITGSVGLLLPNTVVKLVDDAGKEVKLGERGELLVQGPQVALGYWGNKKATDETFVDGWLTTGDIAIMNAEGYIWIVDRIKELIKVNALQVSPAELEAVLIENPNIDDAAVVGITLNDEERPRAYITLAESARGKITEAQVQEWIKSKVAKHKWLAGGVVLVPEIPKLASGKIQRKVMRQWAKRDAEIIESRAKAKL</sequence>
<evidence type="ECO:0000259" key="2">
    <source>
        <dbReference type="Pfam" id="PF13193"/>
    </source>
</evidence>
<evidence type="ECO:0000313" key="4">
    <source>
        <dbReference type="Proteomes" id="UP000504638"/>
    </source>
</evidence>
<evidence type="ECO:0000313" key="3">
    <source>
        <dbReference type="EMBL" id="KAF1809941.1"/>
    </source>
</evidence>
<dbReference type="SUPFAM" id="SSF56801">
    <property type="entry name" value="Acetyl-CoA synthetase-like"/>
    <property type="match status" value="1"/>
</dbReference>
<dbReference type="Gene3D" id="3.30.300.30">
    <property type="match status" value="1"/>
</dbReference>
<dbReference type="EMBL" id="ML975169">
    <property type="protein sequence ID" value="KAF1809941.1"/>
    <property type="molecule type" value="Genomic_DNA"/>
</dbReference>
<evidence type="ECO:0000313" key="5">
    <source>
        <dbReference type="RefSeq" id="XP_033531572.1"/>
    </source>
</evidence>
<dbReference type="Pfam" id="PF00501">
    <property type="entry name" value="AMP-binding"/>
    <property type="match status" value="1"/>
</dbReference>
<organism evidence="3">
    <name type="scientific">Eremomyces bilateralis CBS 781.70</name>
    <dbReference type="NCBI Taxonomy" id="1392243"/>
    <lineage>
        <taxon>Eukaryota</taxon>
        <taxon>Fungi</taxon>
        <taxon>Dikarya</taxon>
        <taxon>Ascomycota</taxon>
        <taxon>Pezizomycotina</taxon>
        <taxon>Dothideomycetes</taxon>
        <taxon>Dothideomycetes incertae sedis</taxon>
        <taxon>Eremomycetales</taxon>
        <taxon>Eremomycetaceae</taxon>
        <taxon>Eremomyces</taxon>
    </lineage>
</organism>
<dbReference type="InterPro" id="IPR000873">
    <property type="entry name" value="AMP-dep_synth/lig_dom"/>
</dbReference>
<evidence type="ECO:0000259" key="1">
    <source>
        <dbReference type="Pfam" id="PF00501"/>
    </source>
</evidence>
<dbReference type="InterPro" id="IPR042099">
    <property type="entry name" value="ANL_N_sf"/>
</dbReference>
<dbReference type="InterPro" id="IPR045851">
    <property type="entry name" value="AMP-bd_C_sf"/>
</dbReference>
<reference evidence="5" key="2">
    <citation type="submission" date="2020-04" db="EMBL/GenBank/DDBJ databases">
        <authorList>
            <consortium name="NCBI Genome Project"/>
        </authorList>
    </citation>
    <scope>NUCLEOTIDE SEQUENCE</scope>
    <source>
        <strain evidence="5">CBS 781.70</strain>
    </source>
</reference>
<reference evidence="3 5" key="1">
    <citation type="submission" date="2020-01" db="EMBL/GenBank/DDBJ databases">
        <authorList>
            <consortium name="DOE Joint Genome Institute"/>
            <person name="Haridas S."/>
            <person name="Albert R."/>
            <person name="Binder M."/>
            <person name="Bloem J."/>
            <person name="Labutti K."/>
            <person name="Salamov A."/>
            <person name="Andreopoulos B."/>
            <person name="Baker S.E."/>
            <person name="Barry K."/>
            <person name="Bills G."/>
            <person name="Bluhm B.H."/>
            <person name="Cannon C."/>
            <person name="Castanera R."/>
            <person name="Culley D.E."/>
            <person name="Daum C."/>
            <person name="Ezra D."/>
            <person name="Gonzalez J.B."/>
            <person name="Henrissat B."/>
            <person name="Kuo A."/>
            <person name="Liang C."/>
            <person name="Lipzen A."/>
            <person name="Lutzoni F."/>
            <person name="Magnuson J."/>
            <person name="Mondo S."/>
            <person name="Nolan M."/>
            <person name="Ohm R."/>
            <person name="Pangilinan J."/>
            <person name="Park H.-J."/>
            <person name="Ramirez L."/>
            <person name="Alfaro M."/>
            <person name="Sun H."/>
            <person name="Tritt A."/>
            <person name="Yoshinaga Y."/>
            <person name="Zwiers L.-H."/>
            <person name="Turgeon B.G."/>
            <person name="Goodwin S.B."/>
            <person name="Spatafora J.W."/>
            <person name="Crous P.W."/>
            <person name="Grigoriev I.V."/>
        </authorList>
    </citation>
    <scope>NUCLEOTIDE SEQUENCE</scope>
    <source>
        <strain evidence="3 5">CBS 781.70</strain>
    </source>
</reference>
<feature type="domain" description="AMP-binding enzyme C-terminal" evidence="2">
    <location>
        <begin position="444"/>
        <end position="521"/>
    </location>
</feature>
<dbReference type="Gene3D" id="3.40.50.12780">
    <property type="entry name" value="N-terminal domain of ligase-like"/>
    <property type="match status" value="1"/>
</dbReference>
<dbReference type="GO" id="GO:0016405">
    <property type="term" value="F:CoA-ligase activity"/>
    <property type="evidence" value="ECO:0007669"/>
    <property type="project" value="TreeGrafter"/>
</dbReference>
<dbReference type="PROSITE" id="PS00455">
    <property type="entry name" value="AMP_BINDING"/>
    <property type="match status" value="1"/>
</dbReference>
<reference evidence="5" key="3">
    <citation type="submission" date="2025-04" db="UniProtKB">
        <authorList>
            <consortium name="RefSeq"/>
        </authorList>
    </citation>
    <scope>IDENTIFICATION</scope>
    <source>
        <strain evidence="5">CBS 781.70</strain>
    </source>
</reference>
<keyword evidence="4" id="KW-1185">Reference proteome</keyword>
<name>A0A6G1FW84_9PEZI</name>
<dbReference type="Pfam" id="PF13193">
    <property type="entry name" value="AMP-binding_C"/>
    <property type="match status" value="1"/>
</dbReference>
<proteinExistence type="predicted"/>
<accession>A0A6G1FW84</accession>
<feature type="domain" description="AMP-dependent synthetase/ligase" evidence="1">
    <location>
        <begin position="36"/>
        <end position="394"/>
    </location>
</feature>
<dbReference type="PANTHER" id="PTHR24096">
    <property type="entry name" value="LONG-CHAIN-FATTY-ACID--COA LIGASE"/>
    <property type="match status" value="1"/>
</dbReference>
<dbReference type="RefSeq" id="XP_033531572.1">
    <property type="nucleotide sequence ID" value="XM_033677179.1"/>
</dbReference>
<protein>
    <submittedName>
        <fullName evidence="3 5">4-coumarate-CoA ligase</fullName>
    </submittedName>
</protein>
<dbReference type="AlphaFoldDB" id="A0A6G1FW84"/>